<accession>A0A397Y9P1</accession>
<evidence type="ECO:0000313" key="2">
    <source>
        <dbReference type="EMBL" id="RID49987.1"/>
    </source>
</evidence>
<dbReference type="Pfam" id="PF13456">
    <property type="entry name" value="RVT_3"/>
    <property type="match status" value="1"/>
</dbReference>
<proteinExistence type="predicted"/>
<feature type="domain" description="RNase H type-1" evidence="1">
    <location>
        <begin position="2"/>
        <end position="56"/>
    </location>
</feature>
<dbReference type="GO" id="GO:0004523">
    <property type="term" value="F:RNA-DNA hybrid ribonuclease activity"/>
    <property type="evidence" value="ECO:0007669"/>
    <property type="project" value="InterPro"/>
</dbReference>
<dbReference type="Proteomes" id="UP000264353">
    <property type="component" value="Chromosome A8"/>
</dbReference>
<dbReference type="Gene3D" id="3.30.420.10">
    <property type="entry name" value="Ribonuclease H-like superfamily/Ribonuclease H"/>
    <property type="match status" value="1"/>
</dbReference>
<dbReference type="InterPro" id="IPR044730">
    <property type="entry name" value="RNase_H-like_dom_plant"/>
</dbReference>
<dbReference type="CDD" id="cd06222">
    <property type="entry name" value="RNase_H_like"/>
    <property type="match status" value="1"/>
</dbReference>
<name>A0A397Y9P1_BRACM</name>
<dbReference type="GO" id="GO:0003676">
    <property type="term" value="F:nucleic acid binding"/>
    <property type="evidence" value="ECO:0007669"/>
    <property type="project" value="InterPro"/>
</dbReference>
<dbReference type="EMBL" id="CM010635">
    <property type="protein sequence ID" value="RID49987.1"/>
    <property type="molecule type" value="Genomic_DNA"/>
</dbReference>
<protein>
    <recommendedName>
        <fullName evidence="1">RNase H type-1 domain-containing protein</fullName>
    </recommendedName>
</protein>
<organism evidence="2 3">
    <name type="scientific">Brassica campestris</name>
    <name type="common">Field mustard</name>
    <dbReference type="NCBI Taxonomy" id="3711"/>
    <lineage>
        <taxon>Eukaryota</taxon>
        <taxon>Viridiplantae</taxon>
        <taxon>Streptophyta</taxon>
        <taxon>Embryophyta</taxon>
        <taxon>Tracheophyta</taxon>
        <taxon>Spermatophyta</taxon>
        <taxon>Magnoliopsida</taxon>
        <taxon>eudicotyledons</taxon>
        <taxon>Gunneridae</taxon>
        <taxon>Pentapetalae</taxon>
        <taxon>rosids</taxon>
        <taxon>malvids</taxon>
        <taxon>Brassicales</taxon>
        <taxon>Brassicaceae</taxon>
        <taxon>Brassiceae</taxon>
        <taxon>Brassica</taxon>
    </lineage>
</organism>
<reference evidence="2 3" key="1">
    <citation type="submission" date="2018-06" db="EMBL/GenBank/DDBJ databases">
        <title>WGS assembly of Brassica rapa FPsc.</title>
        <authorList>
            <person name="Bowman J."/>
            <person name="Kohchi T."/>
            <person name="Yamato K."/>
            <person name="Jenkins J."/>
            <person name="Shu S."/>
            <person name="Ishizaki K."/>
            <person name="Yamaoka S."/>
            <person name="Nishihama R."/>
            <person name="Nakamura Y."/>
            <person name="Berger F."/>
            <person name="Adam C."/>
            <person name="Aki S."/>
            <person name="Althoff F."/>
            <person name="Araki T."/>
            <person name="Arteaga-Vazquez M."/>
            <person name="Balasubrmanian S."/>
            <person name="Bauer D."/>
            <person name="Boehm C."/>
            <person name="Briginshaw L."/>
            <person name="Caballero-Perez J."/>
            <person name="Catarino B."/>
            <person name="Chen F."/>
            <person name="Chiyoda S."/>
            <person name="Chovatia M."/>
            <person name="Davies K."/>
            <person name="Delmans M."/>
            <person name="Demura T."/>
            <person name="Dierschke T."/>
            <person name="Dolan L."/>
            <person name="Dorantes-Acosta A."/>
            <person name="Eklund D."/>
            <person name="Florent S."/>
            <person name="Flores-Sandoval E."/>
            <person name="Fujiyama A."/>
            <person name="Fukuzawa H."/>
            <person name="Galik B."/>
            <person name="Grimanelli D."/>
            <person name="Grimwood J."/>
            <person name="Grossniklaus U."/>
            <person name="Hamada T."/>
            <person name="Haseloff J."/>
            <person name="Hetherington A."/>
            <person name="Higo A."/>
            <person name="Hirakawa Y."/>
            <person name="Hundley H."/>
            <person name="Ikeda Y."/>
            <person name="Inoue K."/>
            <person name="Inoue S."/>
            <person name="Ishida S."/>
            <person name="Jia Q."/>
            <person name="Kakita M."/>
            <person name="Kanazawa T."/>
            <person name="Kawai Y."/>
            <person name="Kawashima T."/>
            <person name="Kennedy M."/>
            <person name="Kinose K."/>
            <person name="Kinoshita T."/>
            <person name="Kohara Y."/>
            <person name="Koide E."/>
            <person name="Komatsu K."/>
            <person name="Kopischke S."/>
            <person name="Kubo M."/>
            <person name="Kyozuka J."/>
            <person name="Lagercrantz U."/>
            <person name="Lin S."/>
            <person name="Lindquist E."/>
            <person name="Lipzen A."/>
            <person name="Lu C."/>
            <person name="Luna E."/>
            <person name="Martienssen R."/>
            <person name="Minamino N."/>
            <person name="Mizutani M."/>
            <person name="Mizutani M."/>
            <person name="Mochizuki N."/>
            <person name="Monte I."/>
            <person name="Mosher R."/>
            <person name="Nagasaki H."/>
            <person name="Nakagami H."/>
            <person name="Naramoto S."/>
            <person name="Nishitani K."/>
            <person name="Ohtani M."/>
            <person name="Okamoto T."/>
            <person name="Okumura M."/>
            <person name="Phillips J."/>
            <person name="Pollak B."/>
            <person name="Reinders A."/>
            <person name="Roevekamp M."/>
            <person name="Sano R."/>
            <person name="Sawa S."/>
            <person name="Schmid M."/>
            <person name="Shirakawa M."/>
            <person name="Solano R."/>
            <person name="Spunde A."/>
            <person name="Suetsugu N."/>
            <person name="Sugano S."/>
            <person name="Sugiyama A."/>
            <person name="Sun R."/>
            <person name="Suzuki Y."/>
            <person name="Takenaka M."/>
            <person name="Takezawa D."/>
            <person name="Tomogane H."/>
            <person name="Tsuzuki M."/>
            <person name="Ueda T."/>
            <person name="Umeda M."/>
            <person name="Ward J."/>
            <person name="Watanabe Y."/>
            <person name="Yazaki K."/>
            <person name="Yokoyama R."/>
            <person name="Yoshitake Y."/>
            <person name="Yotsui I."/>
            <person name="Zachgo S."/>
            <person name="Schmutz J."/>
        </authorList>
    </citation>
    <scope>NUCLEOTIDE SEQUENCE [LARGE SCALE GENOMIC DNA]</scope>
    <source>
        <strain evidence="3">cv. B-3</strain>
    </source>
</reference>
<gene>
    <name evidence="2" type="ORF">BRARA_H00746</name>
</gene>
<evidence type="ECO:0000259" key="1">
    <source>
        <dbReference type="Pfam" id="PF13456"/>
    </source>
</evidence>
<dbReference type="AlphaFoldDB" id="A0A397Y9P1"/>
<dbReference type="InterPro" id="IPR036397">
    <property type="entry name" value="RNaseH_sf"/>
</dbReference>
<evidence type="ECO:0000313" key="3">
    <source>
        <dbReference type="Proteomes" id="UP000264353"/>
    </source>
</evidence>
<dbReference type="InterPro" id="IPR002156">
    <property type="entry name" value="RNaseH_domain"/>
</dbReference>
<sequence>MSDNQTLIRALNSKLMEKEIFGVVADIKNLSALFESISFTYISRSENVEADRLAKTVLRNPSSSFTLMLSELGHL</sequence>